<evidence type="ECO:0000313" key="2">
    <source>
        <dbReference type="EMBL" id="KAF5830490.1"/>
    </source>
</evidence>
<dbReference type="EMBL" id="MU070036">
    <property type="protein sequence ID" value="KAF5830490.1"/>
    <property type="molecule type" value="Genomic_DNA"/>
</dbReference>
<organism evidence="2 3">
    <name type="scientific">Dunaliella salina</name>
    <name type="common">Green alga</name>
    <name type="synonym">Protococcus salinus</name>
    <dbReference type="NCBI Taxonomy" id="3046"/>
    <lineage>
        <taxon>Eukaryota</taxon>
        <taxon>Viridiplantae</taxon>
        <taxon>Chlorophyta</taxon>
        <taxon>core chlorophytes</taxon>
        <taxon>Chlorophyceae</taxon>
        <taxon>CS clade</taxon>
        <taxon>Chlamydomonadales</taxon>
        <taxon>Dunaliellaceae</taxon>
        <taxon>Dunaliella</taxon>
    </lineage>
</organism>
<gene>
    <name evidence="2" type="ORF">DUNSADRAFT_14516</name>
</gene>
<comment type="caution">
    <text evidence="2">The sequence shown here is derived from an EMBL/GenBank/DDBJ whole genome shotgun (WGS) entry which is preliminary data.</text>
</comment>
<dbReference type="Proteomes" id="UP000815325">
    <property type="component" value="Unassembled WGS sequence"/>
</dbReference>
<feature type="compositionally biased region" description="Low complexity" evidence="1">
    <location>
        <begin position="180"/>
        <end position="200"/>
    </location>
</feature>
<evidence type="ECO:0008006" key="4">
    <source>
        <dbReference type="Google" id="ProtNLM"/>
    </source>
</evidence>
<evidence type="ECO:0000313" key="3">
    <source>
        <dbReference type="Proteomes" id="UP000815325"/>
    </source>
</evidence>
<accession>A0ABQ7G7A1</accession>
<proteinExistence type="predicted"/>
<feature type="compositionally biased region" description="Polar residues" evidence="1">
    <location>
        <begin position="154"/>
        <end position="169"/>
    </location>
</feature>
<feature type="region of interest" description="Disordered" evidence="1">
    <location>
        <begin position="154"/>
        <end position="228"/>
    </location>
</feature>
<reference evidence="2" key="1">
    <citation type="submission" date="2017-08" db="EMBL/GenBank/DDBJ databases">
        <authorList>
            <person name="Polle J.E."/>
            <person name="Barry K."/>
            <person name="Cushman J."/>
            <person name="Schmutz J."/>
            <person name="Tran D."/>
            <person name="Hathwaick L.T."/>
            <person name="Yim W.C."/>
            <person name="Jenkins J."/>
            <person name="Mckie-Krisberg Z.M."/>
            <person name="Prochnik S."/>
            <person name="Lindquist E."/>
            <person name="Dockter R.B."/>
            <person name="Adam C."/>
            <person name="Molina H."/>
            <person name="Bunkerborg J."/>
            <person name="Jin E."/>
            <person name="Buchheim M."/>
            <person name="Magnuson J."/>
        </authorList>
    </citation>
    <scope>NUCLEOTIDE SEQUENCE</scope>
    <source>
        <strain evidence="2">CCAP 19/18</strain>
    </source>
</reference>
<sequence>MDLHAAGRHACTFTHVQKQHPFLRSSSLAAWCCRSPCKESTQICSHHHAHTTQRASLPLHARVGGALTHSQTSSPLLLLPSSHLPRRASMPRSCQVACTSSSWNAWGSDSEDAEEDLLAQLAAKSQRASAAAAAARTSSASSPALHQQLGSISSLNASTPASPGGTPQLSRPAASPYVNLLLPGSPSSSPLAPSMPSLPGLQPPLKPQLDAARQRGRRGMPKPSSMFPKADPLIDAAYKGTQCTAYYMATGEKYPRFLKDFNSLRHRPFSFPKRLQENMLAARMRVPTPIQKRAMPAIARGKLL</sequence>
<protein>
    <recommendedName>
        <fullName evidence="4">DEAD-box RNA helicase Q domain-containing protein</fullName>
    </recommendedName>
</protein>
<evidence type="ECO:0000256" key="1">
    <source>
        <dbReference type="SAM" id="MobiDB-lite"/>
    </source>
</evidence>
<name>A0ABQ7G7A1_DUNSA</name>
<keyword evidence="3" id="KW-1185">Reference proteome</keyword>